<evidence type="ECO:0000256" key="2">
    <source>
        <dbReference type="ARBA" id="ARBA00022448"/>
    </source>
</evidence>
<evidence type="ECO:0000256" key="14">
    <source>
        <dbReference type="PIRSR" id="PIRSR603373-2"/>
    </source>
</evidence>
<evidence type="ECO:0000259" key="16">
    <source>
        <dbReference type="PROSITE" id="PS51711"/>
    </source>
</evidence>
<dbReference type="PANTHER" id="PTHR43185:SF1">
    <property type="entry name" value="FE(2+) TRANSPORTER FEOB"/>
    <property type="match status" value="1"/>
</dbReference>
<evidence type="ECO:0000256" key="5">
    <source>
        <dbReference type="ARBA" id="ARBA00022692"/>
    </source>
</evidence>
<feature type="binding site" evidence="13">
    <location>
        <begin position="62"/>
        <end position="65"/>
    </location>
    <ligand>
        <name>GTP</name>
        <dbReference type="ChEBI" id="CHEBI:37565"/>
        <label>1</label>
    </ligand>
</feature>
<dbReference type="CDD" id="cd01879">
    <property type="entry name" value="FeoB"/>
    <property type="match status" value="1"/>
</dbReference>
<keyword evidence="2 15" id="KW-0813">Transport</keyword>
<evidence type="ECO:0000256" key="3">
    <source>
        <dbReference type="ARBA" id="ARBA00022475"/>
    </source>
</evidence>
<dbReference type="InterPro" id="IPR003373">
    <property type="entry name" value="Fe2_transport_prot-B"/>
</dbReference>
<proteinExistence type="inferred from homology"/>
<reference evidence="17" key="1">
    <citation type="journal article" date="2020" name="mSystems">
        <title>Genome- and Community-Level Interaction Insights into Carbon Utilization and Element Cycling Functions of Hydrothermarchaeota in Hydrothermal Sediment.</title>
        <authorList>
            <person name="Zhou Z."/>
            <person name="Liu Y."/>
            <person name="Xu W."/>
            <person name="Pan J."/>
            <person name="Luo Z.H."/>
            <person name="Li M."/>
        </authorList>
    </citation>
    <scope>NUCLEOTIDE SEQUENCE [LARGE SCALE GENOMIC DNA]</scope>
    <source>
        <strain evidence="17">SpSt-508</strain>
    </source>
</reference>
<feature type="binding site" evidence="14">
    <location>
        <position position="30"/>
    </location>
    <ligand>
        <name>Mg(2+)</name>
        <dbReference type="ChEBI" id="CHEBI:18420"/>
        <label>2</label>
    </ligand>
</feature>
<evidence type="ECO:0000256" key="10">
    <source>
        <dbReference type="ARBA" id="ARBA00023134"/>
    </source>
</evidence>
<dbReference type="GO" id="GO:0005525">
    <property type="term" value="F:GTP binding"/>
    <property type="evidence" value="ECO:0007669"/>
    <property type="project" value="UniProtKB-KW"/>
</dbReference>
<dbReference type="NCBIfam" id="TIGR00437">
    <property type="entry name" value="feoB"/>
    <property type="match status" value="1"/>
</dbReference>
<keyword evidence="8 15" id="KW-0408">Iron</keyword>
<dbReference type="InterPro" id="IPR011640">
    <property type="entry name" value="Fe2_transport_prot_B_C"/>
</dbReference>
<dbReference type="InterPro" id="IPR027417">
    <property type="entry name" value="P-loop_NTPase"/>
</dbReference>
<keyword evidence="3" id="KW-1003">Cell membrane</keyword>
<feature type="transmembrane region" description="Helical" evidence="15">
    <location>
        <begin position="731"/>
        <end position="755"/>
    </location>
</feature>
<evidence type="ECO:0000256" key="6">
    <source>
        <dbReference type="ARBA" id="ARBA00022741"/>
    </source>
</evidence>
<dbReference type="Pfam" id="PF07664">
    <property type="entry name" value="FeoB_C"/>
    <property type="match status" value="1"/>
</dbReference>
<evidence type="ECO:0000256" key="4">
    <source>
        <dbReference type="ARBA" id="ARBA00022496"/>
    </source>
</evidence>
<dbReference type="GO" id="GO:0005886">
    <property type="term" value="C:plasma membrane"/>
    <property type="evidence" value="ECO:0007669"/>
    <property type="project" value="UniProtKB-SubCell"/>
</dbReference>
<dbReference type="AlphaFoldDB" id="A0A7C4LNJ3"/>
<accession>A0A7C4LNJ3</accession>
<feature type="transmembrane region" description="Helical" evidence="15">
    <location>
        <begin position="464"/>
        <end position="487"/>
    </location>
</feature>
<comment type="function">
    <text evidence="15">Probable transporter of a GTP-driven Fe(2+) uptake system.</text>
</comment>
<feature type="transmembrane region" description="Helical" evidence="15">
    <location>
        <begin position="703"/>
        <end position="724"/>
    </location>
</feature>
<dbReference type="GO" id="GO:0046872">
    <property type="term" value="F:metal ion binding"/>
    <property type="evidence" value="ECO:0007669"/>
    <property type="project" value="UniProtKB-KW"/>
</dbReference>
<keyword evidence="11 15" id="KW-0472">Membrane</keyword>
<dbReference type="InterPro" id="IPR005225">
    <property type="entry name" value="Small_GTP-bd"/>
</dbReference>
<evidence type="ECO:0000256" key="1">
    <source>
        <dbReference type="ARBA" id="ARBA00004651"/>
    </source>
</evidence>
<dbReference type="NCBIfam" id="TIGR00231">
    <property type="entry name" value="small_GTP"/>
    <property type="match status" value="1"/>
</dbReference>
<feature type="binding site" evidence="14">
    <location>
        <position position="31"/>
    </location>
    <ligand>
        <name>Mg(2+)</name>
        <dbReference type="ChEBI" id="CHEBI:18420"/>
        <label>2</label>
    </ligand>
</feature>
<organism evidence="17">
    <name type="scientific">Schlesneria paludicola</name>
    <dbReference type="NCBI Taxonomy" id="360056"/>
    <lineage>
        <taxon>Bacteria</taxon>
        <taxon>Pseudomonadati</taxon>
        <taxon>Planctomycetota</taxon>
        <taxon>Planctomycetia</taxon>
        <taxon>Planctomycetales</taxon>
        <taxon>Planctomycetaceae</taxon>
        <taxon>Schlesneria</taxon>
    </lineage>
</organism>
<evidence type="ECO:0000256" key="8">
    <source>
        <dbReference type="ARBA" id="ARBA00023004"/>
    </source>
</evidence>
<dbReference type="Pfam" id="PF07670">
    <property type="entry name" value="Gate"/>
    <property type="match status" value="2"/>
</dbReference>
<evidence type="ECO:0000313" key="17">
    <source>
        <dbReference type="EMBL" id="HGT41155.1"/>
    </source>
</evidence>
<keyword evidence="7 15" id="KW-1133">Transmembrane helix</keyword>
<dbReference type="SUPFAM" id="SSF52540">
    <property type="entry name" value="P-loop containing nucleoside triphosphate hydrolases"/>
    <property type="match status" value="1"/>
</dbReference>
<dbReference type="GO" id="GO:0015093">
    <property type="term" value="F:ferrous iron transmembrane transporter activity"/>
    <property type="evidence" value="ECO:0007669"/>
    <property type="project" value="UniProtKB-UniRule"/>
</dbReference>
<dbReference type="InterPro" id="IPR011642">
    <property type="entry name" value="Gate_dom"/>
</dbReference>
<feature type="domain" description="FeoB-type G" evidence="16">
    <location>
        <begin position="9"/>
        <end position="176"/>
    </location>
</feature>
<dbReference type="Gene3D" id="3.40.50.300">
    <property type="entry name" value="P-loop containing nucleotide triphosphate hydrolases"/>
    <property type="match status" value="1"/>
</dbReference>
<keyword evidence="9" id="KW-0406">Ion transport</keyword>
<keyword evidence="6 13" id="KW-0547">Nucleotide-binding</keyword>
<comment type="caution">
    <text evidence="17">The sequence shown here is derived from an EMBL/GenBank/DDBJ whole genome shotgun (WGS) entry which is preliminary data.</text>
</comment>
<dbReference type="PRINTS" id="PR00326">
    <property type="entry name" value="GTP1OBG"/>
</dbReference>
<dbReference type="PROSITE" id="PS51711">
    <property type="entry name" value="G_FEOB"/>
    <property type="match status" value="1"/>
</dbReference>
<feature type="transmembrane region" description="Helical" evidence="15">
    <location>
        <begin position="525"/>
        <end position="548"/>
    </location>
</feature>
<feature type="binding site" evidence="14">
    <location>
        <position position="28"/>
    </location>
    <ligand>
        <name>Mg(2+)</name>
        <dbReference type="ChEBI" id="CHEBI:18420"/>
        <label>2</label>
    </ligand>
</feature>
<feature type="binding site" evidence="13">
    <location>
        <begin position="16"/>
        <end position="23"/>
    </location>
    <ligand>
        <name>GTP</name>
        <dbReference type="ChEBI" id="CHEBI:37565"/>
        <label>1</label>
    </ligand>
</feature>
<dbReference type="EMBL" id="DSVQ01000019">
    <property type="protein sequence ID" value="HGT41155.1"/>
    <property type="molecule type" value="Genomic_DNA"/>
</dbReference>
<name>A0A7C4LNJ3_9PLAN</name>
<evidence type="ECO:0000256" key="11">
    <source>
        <dbReference type="ARBA" id="ARBA00023136"/>
    </source>
</evidence>
<feature type="transmembrane region" description="Helical" evidence="15">
    <location>
        <begin position="293"/>
        <end position="311"/>
    </location>
</feature>
<dbReference type="InterPro" id="IPR006073">
    <property type="entry name" value="GTP-bd"/>
</dbReference>
<comment type="similarity">
    <text evidence="15">Belongs to the TRAFAC class TrmE-Era-EngA-EngB-Septin-like GTPase superfamily. FeoB GTPase (TC 9.A.8) family.</text>
</comment>
<gene>
    <name evidence="17" type="primary">feoB</name>
    <name evidence="17" type="ORF">ENS64_18060</name>
</gene>
<keyword evidence="5 15" id="KW-0812">Transmembrane</keyword>
<comment type="subcellular location">
    <subcellularLocation>
        <location evidence="15">Cell inner membrane</location>
        <topology evidence="15">Multi-pass membrane protein</topology>
    </subcellularLocation>
    <subcellularLocation>
        <location evidence="1">Cell membrane</location>
        <topology evidence="1">Multi-pass membrane protein</topology>
    </subcellularLocation>
</comment>
<feature type="binding site" evidence="13">
    <location>
        <begin position="41"/>
        <end position="45"/>
    </location>
    <ligand>
        <name>GTP</name>
        <dbReference type="ChEBI" id="CHEBI:37565"/>
        <label>1</label>
    </ligand>
</feature>
<evidence type="ECO:0000256" key="15">
    <source>
        <dbReference type="RuleBase" id="RU362098"/>
    </source>
</evidence>
<sequence>MLVSSPSRPVTVAVLGNPNTGKSTLFTALTGVHSRVGNYPGVTVEKKVGWFEHAGRRVQLIDLPGTYSLSPRTKDEMVSVEVLLGRQADVGPIDAVICIVDAANLERNLYVVSQVLDTGLPVVLVLNMWDVAQARGMTIDVEALSHRLGLPVVPCEAHRRKNLEAVKDAVLHVVNQPPRTPARLFSQEFYREIEALRARFGAAAPPDYLLERLLLDPGGQVEALYARTSTDGLAGELTAARERLRAAGFRIPSVEAKVRYGWARQVLQGAVRLPEKPPETPADRVDRWLTHRLWGLLLFCVLMFVVFQSIYTGAKPLMDAIEAAQQFVAAGVERWLPPGPLRSLLVDGVIAGVGGVLTFLPQIALLFLFIAILEDCGYMARAAFLMDKLMTKVGLSGKSFVPLMSSFACAVPGIMATRVIENRRDRMVTILVAPLMSCSARLPVYVLLIGAFVPDQRLGGWLPLQGSVLFAMTALGAVVAVPVAWILRQSLFRGETPPFVMELPTYKWPSPSIVLHRVYDRVRAFVVRAGTLIFATNVLVWAACYFPGSHAELDQVTAQLEALAVELTQPLAERARLTIPSESVADDSAGGTDRAARLAALEKTLSPYDTLVARRNQLAEQLLEQSFLGQVGRALAPAVQPLGWDWRIGVGVLASFPAREVIISTLGTIYSLGSDVGAEHAGLKDALRAATWPDGRPVYTLPVALSLMVFFALCAQCASTLMVIQRETNHAGWAVFTFAYMTALAYLGALATYQWGTLWLG</sequence>
<dbReference type="Pfam" id="PF02421">
    <property type="entry name" value="FeoB_N"/>
    <property type="match status" value="1"/>
</dbReference>
<dbReference type="InterPro" id="IPR030389">
    <property type="entry name" value="G_FEOB_dom"/>
</dbReference>
<keyword evidence="14" id="KW-0479">Metal-binding</keyword>
<keyword evidence="14" id="KW-0460">Magnesium</keyword>
<evidence type="ECO:0000256" key="7">
    <source>
        <dbReference type="ARBA" id="ARBA00022989"/>
    </source>
</evidence>
<evidence type="ECO:0000256" key="9">
    <source>
        <dbReference type="ARBA" id="ARBA00023065"/>
    </source>
</evidence>
<keyword evidence="10 13" id="KW-0342">GTP-binding</keyword>
<evidence type="ECO:0000256" key="12">
    <source>
        <dbReference type="NCBIfam" id="TIGR00437"/>
    </source>
</evidence>
<keyword evidence="4 15" id="KW-0410">Iron transport</keyword>
<protein>
    <recommendedName>
        <fullName evidence="12 15">Ferrous iron transport protein B</fullName>
    </recommendedName>
</protein>
<feature type="transmembrane region" description="Helical" evidence="15">
    <location>
        <begin position="428"/>
        <end position="452"/>
    </location>
</feature>
<feature type="transmembrane region" description="Helical" evidence="15">
    <location>
        <begin position="344"/>
        <end position="373"/>
    </location>
</feature>
<dbReference type="InterPro" id="IPR050860">
    <property type="entry name" value="FeoB_GTPase"/>
</dbReference>
<dbReference type="PANTHER" id="PTHR43185">
    <property type="entry name" value="FERROUS IRON TRANSPORT PROTEIN B"/>
    <property type="match status" value="1"/>
</dbReference>
<feature type="binding site" evidence="13">
    <location>
        <begin position="127"/>
        <end position="130"/>
    </location>
    <ligand>
        <name>GTP</name>
        <dbReference type="ChEBI" id="CHEBI:37565"/>
        <label>1</label>
    </ligand>
</feature>
<evidence type="ECO:0000256" key="13">
    <source>
        <dbReference type="PIRSR" id="PIRSR603373-1"/>
    </source>
</evidence>
<comment type="caution">
    <text evidence="15">Lacks conserved residue(s) required for the propagation of feature annotation.</text>
</comment>